<dbReference type="Pfam" id="PF01764">
    <property type="entry name" value="Lipase_3"/>
    <property type="match status" value="1"/>
</dbReference>
<dbReference type="Gene3D" id="3.40.50.1820">
    <property type="entry name" value="alpha/beta hydrolase"/>
    <property type="match status" value="1"/>
</dbReference>
<dbReference type="Pfam" id="PF13946">
    <property type="entry name" value="DUF4214"/>
    <property type="match status" value="2"/>
</dbReference>
<proteinExistence type="predicted"/>
<dbReference type="InterPro" id="IPR029058">
    <property type="entry name" value="AB_hydrolase_fold"/>
</dbReference>
<organism evidence="3 4">
    <name type="scientific">Skermanella stibiiresistens SB22</name>
    <dbReference type="NCBI Taxonomy" id="1385369"/>
    <lineage>
        <taxon>Bacteria</taxon>
        <taxon>Pseudomonadati</taxon>
        <taxon>Pseudomonadota</taxon>
        <taxon>Alphaproteobacteria</taxon>
        <taxon>Rhodospirillales</taxon>
        <taxon>Azospirillaceae</taxon>
        <taxon>Skermanella</taxon>
    </lineage>
</organism>
<dbReference type="InterPro" id="IPR025282">
    <property type="entry name" value="DUF4214"/>
</dbReference>
<dbReference type="InterPro" id="IPR011049">
    <property type="entry name" value="Serralysin-like_metalloprot_C"/>
</dbReference>
<reference evidence="3 4" key="1">
    <citation type="submission" date="2013-08" db="EMBL/GenBank/DDBJ databases">
        <title>The genome sequence of Skermanella stibiiresistens.</title>
        <authorList>
            <person name="Zhu W."/>
            <person name="Wang G."/>
        </authorList>
    </citation>
    <scope>NUCLEOTIDE SEQUENCE [LARGE SCALE GENOMIC DNA]</scope>
    <source>
        <strain evidence="3 4">SB22</strain>
    </source>
</reference>
<dbReference type="EMBL" id="AVFL01000047">
    <property type="protein sequence ID" value="EWY36287.1"/>
    <property type="molecule type" value="Genomic_DNA"/>
</dbReference>
<feature type="domain" description="DUF4214" evidence="2">
    <location>
        <begin position="435"/>
        <end position="502"/>
    </location>
</feature>
<evidence type="ECO:0000313" key="4">
    <source>
        <dbReference type="Proteomes" id="UP000019486"/>
    </source>
</evidence>
<evidence type="ECO:0000313" key="3">
    <source>
        <dbReference type="EMBL" id="EWY36287.1"/>
    </source>
</evidence>
<dbReference type="GO" id="GO:0005509">
    <property type="term" value="F:calcium ion binding"/>
    <property type="evidence" value="ECO:0007669"/>
    <property type="project" value="InterPro"/>
</dbReference>
<keyword evidence="4" id="KW-1185">Reference proteome</keyword>
<protein>
    <recommendedName>
        <fullName evidence="5">Fungal lipase-like domain-containing protein</fullName>
    </recommendedName>
</protein>
<dbReference type="AlphaFoldDB" id="W9GV21"/>
<dbReference type="Proteomes" id="UP000019486">
    <property type="component" value="Unassembled WGS sequence"/>
</dbReference>
<dbReference type="InterPro" id="IPR038255">
    <property type="entry name" value="PBS_linker_sf"/>
</dbReference>
<evidence type="ECO:0008006" key="5">
    <source>
        <dbReference type="Google" id="ProtNLM"/>
    </source>
</evidence>
<dbReference type="GO" id="GO:0006629">
    <property type="term" value="P:lipid metabolic process"/>
    <property type="evidence" value="ECO:0007669"/>
    <property type="project" value="InterPro"/>
</dbReference>
<evidence type="ECO:0000259" key="2">
    <source>
        <dbReference type="Pfam" id="PF13946"/>
    </source>
</evidence>
<feature type="domain" description="DUF4214" evidence="2">
    <location>
        <begin position="555"/>
        <end position="621"/>
    </location>
</feature>
<sequence length="635" mass="69006">MGGNDTVTLPHSAWRQLTPSVSWDPLKIFHGGPGNDTIVGGDGDDRISGDAGNDKIRGGEGGLPDMDTVYLSGKPSDYAFSEGDPSWLSAYNTKTTEKDLISADVEFVRFEAFGDNAVSVNNVHHELAKLANRSYKDTSPAQDGASGWRPMLAQELGLSPRATDTREYGIKYEMRDGIYRSFGATSIDPFGVVAHVSYAKVNGTPTLAVAFRGTTDFEDGLEFLGFSKYYDRYKPLVDAIKHYVQETNIPKVYVTGHSLGGAMAQMFMQETGVLGDDRYFGVTFGSPGAPKHAPDPRMFHFEHTDDRVVGLGKLAHSDDLPLTLKALLSIFTEVRDYDTSGQAIRKVIPGFGLPNTEHAMDLYEKTALLSRSGISGKDTGTSSYVDGELVQDAHHYASEIHRLYQSALDRLPDMDGLVNWIGALKAGMTLKQAAGGFTDSTEFRLHYGAPDDAGFVKQLYLNVLDREADAGGLSNWTKAMSAGMTRAEALVGFSESAENIQRMAPVLEEGIWVRDNTAATVARLYDSVLDRLPDAGGLGAWTDAIKAGMGLDQAADGFTGSPEFQQRYGALDNTNFVKTLYRNVLDREAEPGGLANWRSALDAGVDRSDIVLAFSESAEHVMKLAPRIDDGIWLL</sequence>
<dbReference type="InterPro" id="IPR002921">
    <property type="entry name" value="Fungal_lipase-type"/>
</dbReference>
<dbReference type="STRING" id="1385369.N825_28870"/>
<dbReference type="Pfam" id="PF00353">
    <property type="entry name" value="HemolysinCabind"/>
    <property type="match status" value="1"/>
</dbReference>
<dbReference type="Gene3D" id="1.10.3130.20">
    <property type="entry name" value="Phycobilisome linker domain"/>
    <property type="match status" value="2"/>
</dbReference>
<accession>W9GV21</accession>
<dbReference type="InterPro" id="IPR001343">
    <property type="entry name" value="Hemolysn_Ca-bd"/>
</dbReference>
<gene>
    <name evidence="3" type="ORF">N825_28870</name>
</gene>
<evidence type="ECO:0000259" key="1">
    <source>
        <dbReference type="Pfam" id="PF01764"/>
    </source>
</evidence>
<dbReference type="Gene3D" id="2.150.10.10">
    <property type="entry name" value="Serralysin-like metalloprotease, C-terminal"/>
    <property type="match status" value="1"/>
</dbReference>
<comment type="caution">
    <text evidence="3">The sequence shown here is derived from an EMBL/GenBank/DDBJ whole genome shotgun (WGS) entry which is preliminary data.</text>
</comment>
<dbReference type="SUPFAM" id="SSF51120">
    <property type="entry name" value="beta-Roll"/>
    <property type="match status" value="1"/>
</dbReference>
<dbReference type="SUPFAM" id="SSF53474">
    <property type="entry name" value="alpha/beta-Hydrolases"/>
    <property type="match status" value="1"/>
</dbReference>
<feature type="domain" description="Fungal lipase-type" evidence="1">
    <location>
        <begin position="226"/>
        <end position="287"/>
    </location>
</feature>
<name>W9GV21_9PROT</name>